<evidence type="ECO:0000256" key="4">
    <source>
        <dbReference type="ARBA" id="ARBA00023136"/>
    </source>
</evidence>
<name>A0A9P4J653_9PEZI</name>
<keyword evidence="4 6" id="KW-0472">Membrane</keyword>
<evidence type="ECO:0000313" key="8">
    <source>
        <dbReference type="EMBL" id="KAF2155559.1"/>
    </source>
</evidence>
<dbReference type="InterPro" id="IPR037185">
    <property type="entry name" value="EmrE-like"/>
</dbReference>
<feature type="transmembrane region" description="Helical" evidence="6">
    <location>
        <begin position="357"/>
        <end position="376"/>
    </location>
</feature>
<gene>
    <name evidence="8" type="ORF">K461DRAFT_221085</name>
</gene>
<comment type="subcellular location">
    <subcellularLocation>
        <location evidence="1">Membrane</location>
        <topology evidence="1">Multi-pass membrane protein</topology>
    </subcellularLocation>
</comment>
<keyword evidence="9" id="KW-1185">Reference proteome</keyword>
<reference evidence="8" key="1">
    <citation type="journal article" date="2020" name="Stud. Mycol.">
        <title>101 Dothideomycetes genomes: a test case for predicting lifestyles and emergence of pathogens.</title>
        <authorList>
            <person name="Haridas S."/>
            <person name="Albert R."/>
            <person name="Binder M."/>
            <person name="Bloem J."/>
            <person name="Labutti K."/>
            <person name="Salamov A."/>
            <person name="Andreopoulos B."/>
            <person name="Baker S."/>
            <person name="Barry K."/>
            <person name="Bills G."/>
            <person name="Bluhm B."/>
            <person name="Cannon C."/>
            <person name="Castanera R."/>
            <person name="Culley D."/>
            <person name="Daum C."/>
            <person name="Ezra D."/>
            <person name="Gonzalez J."/>
            <person name="Henrissat B."/>
            <person name="Kuo A."/>
            <person name="Liang C."/>
            <person name="Lipzen A."/>
            <person name="Lutzoni F."/>
            <person name="Magnuson J."/>
            <person name="Mondo S."/>
            <person name="Nolan M."/>
            <person name="Ohm R."/>
            <person name="Pangilinan J."/>
            <person name="Park H.-J."/>
            <person name="Ramirez L."/>
            <person name="Alfaro M."/>
            <person name="Sun H."/>
            <person name="Tritt A."/>
            <person name="Yoshinaga Y."/>
            <person name="Zwiers L.-H."/>
            <person name="Turgeon B."/>
            <person name="Goodwin S."/>
            <person name="Spatafora J."/>
            <person name="Crous P."/>
            <person name="Grigoriev I."/>
        </authorList>
    </citation>
    <scope>NUCLEOTIDE SEQUENCE</scope>
    <source>
        <strain evidence="8">CBS 260.36</strain>
    </source>
</reference>
<evidence type="ECO:0000259" key="7">
    <source>
        <dbReference type="Pfam" id="PF00892"/>
    </source>
</evidence>
<dbReference type="SUPFAM" id="SSF103481">
    <property type="entry name" value="Multidrug resistance efflux transporter EmrE"/>
    <property type="match status" value="2"/>
</dbReference>
<feature type="transmembrane region" description="Helical" evidence="6">
    <location>
        <begin position="105"/>
        <end position="127"/>
    </location>
</feature>
<evidence type="ECO:0000256" key="3">
    <source>
        <dbReference type="ARBA" id="ARBA00022989"/>
    </source>
</evidence>
<feature type="region of interest" description="Disordered" evidence="5">
    <location>
        <begin position="437"/>
        <end position="480"/>
    </location>
</feature>
<sequence length="480" mass="52074">MKAVSDLVEIVPESATQSLQLENLGSNASETLEKPTSPAPLSTNNTKGYLDVPPYVPSRTPSPGILSHLSADEWHTLNESAKYGSLQDPATWKHRCHAFYIRNLGLFYMLIAQLFGTAMNVMVRYLQVEGNKGKGMHPFQVLFVRMGITALLSTAYMAWNKTPYFPFGMPEVRWLLILRGIGGFFGVFGMYYSLLYLQISDAIVLTYIAPGLSCWACSILIKEAFTRVEKIGTFVSLAGVIFIARPTSFFPSASGSVHNTHSGVSDAGVANNGTTHMGNASDFDHVTPSERIGAVGFAMIGVCGTVAAFTTIRWIGQRAHPLISVNYFAVWCTLVSFVMQLAIPSIGFVFPADLKDWGLLIFLGTCGFIMQFLLAAGLSYEKSSRATNMTYTGMLFSLAGDKIFFGASPGISSIMGSTLILGAAIVMALQKAKPALENPDQVAAPPTDEERGLMQNIDGDGPGPGEERMPIQEVQLRTLR</sequence>
<keyword evidence="2 6" id="KW-0812">Transmembrane</keyword>
<accession>A0A9P4J653</accession>
<dbReference type="PANTHER" id="PTHR22911">
    <property type="entry name" value="ACYL-MALONYL CONDENSING ENZYME-RELATED"/>
    <property type="match status" value="1"/>
</dbReference>
<feature type="transmembrane region" description="Helical" evidence="6">
    <location>
        <begin position="139"/>
        <end position="160"/>
    </location>
</feature>
<feature type="transmembrane region" description="Helical" evidence="6">
    <location>
        <begin position="292"/>
        <end position="315"/>
    </location>
</feature>
<dbReference type="Pfam" id="PF00892">
    <property type="entry name" value="EamA"/>
    <property type="match status" value="1"/>
</dbReference>
<feature type="transmembrane region" description="Helical" evidence="6">
    <location>
        <begin position="233"/>
        <end position="253"/>
    </location>
</feature>
<dbReference type="PANTHER" id="PTHR22911:SF6">
    <property type="entry name" value="SOLUTE CARRIER FAMILY 35 MEMBER G1"/>
    <property type="match status" value="1"/>
</dbReference>
<dbReference type="Proteomes" id="UP000799439">
    <property type="component" value="Unassembled WGS sequence"/>
</dbReference>
<evidence type="ECO:0000256" key="5">
    <source>
        <dbReference type="SAM" id="MobiDB-lite"/>
    </source>
</evidence>
<keyword evidence="3 6" id="KW-1133">Transmembrane helix</keyword>
<dbReference type="GO" id="GO:0016020">
    <property type="term" value="C:membrane"/>
    <property type="evidence" value="ECO:0007669"/>
    <property type="project" value="UniProtKB-SubCell"/>
</dbReference>
<evidence type="ECO:0000256" key="6">
    <source>
        <dbReference type="SAM" id="Phobius"/>
    </source>
</evidence>
<dbReference type="InterPro" id="IPR000620">
    <property type="entry name" value="EamA_dom"/>
</dbReference>
<dbReference type="EMBL" id="ML996082">
    <property type="protein sequence ID" value="KAF2155559.1"/>
    <property type="molecule type" value="Genomic_DNA"/>
</dbReference>
<feature type="compositionally biased region" description="Polar residues" evidence="5">
    <location>
        <begin position="21"/>
        <end position="30"/>
    </location>
</feature>
<feature type="domain" description="EamA" evidence="7">
    <location>
        <begin position="104"/>
        <end position="244"/>
    </location>
</feature>
<dbReference type="OrthoDB" id="306876at2759"/>
<organism evidence="8 9">
    <name type="scientific">Myriangium duriaei CBS 260.36</name>
    <dbReference type="NCBI Taxonomy" id="1168546"/>
    <lineage>
        <taxon>Eukaryota</taxon>
        <taxon>Fungi</taxon>
        <taxon>Dikarya</taxon>
        <taxon>Ascomycota</taxon>
        <taxon>Pezizomycotina</taxon>
        <taxon>Dothideomycetes</taxon>
        <taxon>Dothideomycetidae</taxon>
        <taxon>Myriangiales</taxon>
        <taxon>Myriangiaceae</taxon>
        <taxon>Myriangium</taxon>
    </lineage>
</organism>
<evidence type="ECO:0000313" key="9">
    <source>
        <dbReference type="Proteomes" id="UP000799439"/>
    </source>
</evidence>
<evidence type="ECO:0000256" key="1">
    <source>
        <dbReference type="ARBA" id="ARBA00004141"/>
    </source>
</evidence>
<dbReference type="AlphaFoldDB" id="A0A9P4J653"/>
<evidence type="ECO:0000256" key="2">
    <source>
        <dbReference type="ARBA" id="ARBA00022692"/>
    </source>
</evidence>
<feature type="transmembrane region" description="Helical" evidence="6">
    <location>
        <begin position="411"/>
        <end position="429"/>
    </location>
</feature>
<proteinExistence type="predicted"/>
<comment type="caution">
    <text evidence="8">The sequence shown here is derived from an EMBL/GenBank/DDBJ whole genome shotgun (WGS) entry which is preliminary data.</text>
</comment>
<protein>
    <recommendedName>
        <fullName evidence="7">EamA domain-containing protein</fullName>
    </recommendedName>
</protein>
<feature type="transmembrane region" description="Helical" evidence="6">
    <location>
        <begin position="202"/>
        <end position="221"/>
    </location>
</feature>
<feature type="transmembrane region" description="Helical" evidence="6">
    <location>
        <begin position="327"/>
        <end position="351"/>
    </location>
</feature>
<feature type="region of interest" description="Disordered" evidence="5">
    <location>
        <begin position="21"/>
        <end position="44"/>
    </location>
</feature>
<feature type="transmembrane region" description="Helical" evidence="6">
    <location>
        <begin position="172"/>
        <end position="196"/>
    </location>
</feature>